<name>A0AAD4R053_9BILA</name>
<evidence type="ECO:0000313" key="2">
    <source>
        <dbReference type="Proteomes" id="UP001201812"/>
    </source>
</evidence>
<sequence>MRPYLGPSVRIQSTYFSVVRNSTYYPEHVEEIESIAYLWRDGDIDVGDDPYRRIRAEDFEPILNSPTILQCRVLRMDNAQLSFKDYKVLYSVKIIDTWYDEENVDPNCWLEFLEQPGVKPIIVLCGYRHGNIDIALDRLKEAFSSARSPNPFKIVFAELCDVVLTEFRETNKNSNEISG</sequence>
<accession>A0AAD4R053</accession>
<gene>
    <name evidence="1" type="ORF">DdX_12711</name>
</gene>
<protein>
    <submittedName>
        <fullName evidence="1">Uncharacterized protein</fullName>
    </submittedName>
</protein>
<evidence type="ECO:0000313" key="1">
    <source>
        <dbReference type="EMBL" id="KAI1706928.1"/>
    </source>
</evidence>
<dbReference type="Proteomes" id="UP001201812">
    <property type="component" value="Unassembled WGS sequence"/>
</dbReference>
<dbReference type="EMBL" id="JAKKPZ010000044">
    <property type="protein sequence ID" value="KAI1706928.1"/>
    <property type="molecule type" value="Genomic_DNA"/>
</dbReference>
<proteinExistence type="predicted"/>
<dbReference type="AlphaFoldDB" id="A0AAD4R053"/>
<organism evidence="1 2">
    <name type="scientific">Ditylenchus destructor</name>
    <dbReference type="NCBI Taxonomy" id="166010"/>
    <lineage>
        <taxon>Eukaryota</taxon>
        <taxon>Metazoa</taxon>
        <taxon>Ecdysozoa</taxon>
        <taxon>Nematoda</taxon>
        <taxon>Chromadorea</taxon>
        <taxon>Rhabditida</taxon>
        <taxon>Tylenchina</taxon>
        <taxon>Tylenchomorpha</taxon>
        <taxon>Sphaerularioidea</taxon>
        <taxon>Anguinidae</taxon>
        <taxon>Anguininae</taxon>
        <taxon>Ditylenchus</taxon>
    </lineage>
</organism>
<comment type="caution">
    <text evidence="1">The sequence shown here is derived from an EMBL/GenBank/DDBJ whole genome shotgun (WGS) entry which is preliminary data.</text>
</comment>
<reference evidence="1" key="1">
    <citation type="submission" date="2022-01" db="EMBL/GenBank/DDBJ databases">
        <title>Genome Sequence Resource for Two Populations of Ditylenchus destructor, the Migratory Endoparasitic Phytonematode.</title>
        <authorList>
            <person name="Zhang H."/>
            <person name="Lin R."/>
            <person name="Xie B."/>
        </authorList>
    </citation>
    <scope>NUCLEOTIDE SEQUENCE</scope>
    <source>
        <strain evidence="1">BazhouSP</strain>
    </source>
</reference>
<keyword evidence="2" id="KW-1185">Reference proteome</keyword>